<dbReference type="EMBL" id="BSRX01000058">
    <property type="protein sequence ID" value="GLW58753.1"/>
    <property type="molecule type" value="Genomic_DNA"/>
</dbReference>
<dbReference type="Gene3D" id="3.40.50.450">
    <property type="match status" value="1"/>
</dbReference>
<name>A0A9W6USM7_9ACTN</name>
<dbReference type="RefSeq" id="WP_033254551.1">
    <property type="nucleotide sequence ID" value="NZ_BSRX01000058.1"/>
</dbReference>
<dbReference type="OrthoDB" id="9805113at2"/>
<gene>
    <name evidence="1" type="ORF">Kpho01_67640</name>
</gene>
<evidence type="ECO:0000313" key="1">
    <source>
        <dbReference type="EMBL" id="GLW58753.1"/>
    </source>
</evidence>
<sequence>MTPHHLNPPLAGAGLASAAPGLSAGPATARRGLRYIEAPEQFEPDGLPSVYLAGTVDCPDWQSQAVRLLADAGFEGTVLSPRPSRNPAADPYAAWTPLGWQDRNIHRTSVVLFWNPIGHHHVRNCYEARLFTGRGGAVVVGCDPADPVQRAHRALLLHAVPWLPVADTLADTVSAALAELETAAAARH</sequence>
<evidence type="ECO:0000313" key="2">
    <source>
        <dbReference type="Proteomes" id="UP001165143"/>
    </source>
</evidence>
<comment type="caution">
    <text evidence="1">The sequence shown here is derived from an EMBL/GenBank/DDBJ whole genome shotgun (WGS) entry which is preliminary data.</text>
</comment>
<dbReference type="AlphaFoldDB" id="A0A9W6USM7"/>
<accession>A0A9W6USM7</accession>
<protein>
    <submittedName>
        <fullName evidence="1">Uncharacterized protein</fullName>
    </submittedName>
</protein>
<reference evidence="1" key="1">
    <citation type="submission" date="2023-02" db="EMBL/GenBank/DDBJ databases">
        <title>Kitasatospora phosalacinea NBRC 14362.</title>
        <authorList>
            <person name="Ichikawa N."/>
            <person name="Sato H."/>
            <person name="Tonouchi N."/>
        </authorList>
    </citation>
    <scope>NUCLEOTIDE SEQUENCE</scope>
    <source>
        <strain evidence="1">NBRC 14362</strain>
    </source>
</reference>
<organism evidence="1 2">
    <name type="scientific">Kitasatospora phosalacinea</name>
    <dbReference type="NCBI Taxonomy" id="2065"/>
    <lineage>
        <taxon>Bacteria</taxon>
        <taxon>Bacillati</taxon>
        <taxon>Actinomycetota</taxon>
        <taxon>Actinomycetes</taxon>
        <taxon>Kitasatosporales</taxon>
        <taxon>Streptomycetaceae</taxon>
        <taxon>Kitasatospora</taxon>
    </lineage>
</organism>
<dbReference type="Proteomes" id="UP001165143">
    <property type="component" value="Unassembled WGS sequence"/>
</dbReference>
<proteinExistence type="predicted"/>